<name>A0A1Y2FBQ8_PROLT</name>
<accession>A0A1Y2FBQ8</accession>
<dbReference type="GeneID" id="63787150"/>
<evidence type="ECO:0000256" key="1">
    <source>
        <dbReference type="SAM" id="SignalP"/>
    </source>
</evidence>
<dbReference type="EMBL" id="MCFI01000011">
    <property type="protein sequence ID" value="ORY81348.1"/>
    <property type="molecule type" value="Genomic_DNA"/>
</dbReference>
<gene>
    <name evidence="2" type="ORF">BCR37DRAFT_387644</name>
</gene>
<protein>
    <submittedName>
        <fullName evidence="2">Uncharacterized protein</fullName>
    </submittedName>
</protein>
<dbReference type="AlphaFoldDB" id="A0A1Y2FBQ8"/>
<evidence type="ECO:0000313" key="2">
    <source>
        <dbReference type="EMBL" id="ORY81348.1"/>
    </source>
</evidence>
<proteinExistence type="predicted"/>
<evidence type="ECO:0000313" key="3">
    <source>
        <dbReference type="Proteomes" id="UP000193685"/>
    </source>
</evidence>
<organism evidence="2 3">
    <name type="scientific">Protomyces lactucae-debilis</name>
    <dbReference type="NCBI Taxonomy" id="2754530"/>
    <lineage>
        <taxon>Eukaryota</taxon>
        <taxon>Fungi</taxon>
        <taxon>Dikarya</taxon>
        <taxon>Ascomycota</taxon>
        <taxon>Taphrinomycotina</taxon>
        <taxon>Taphrinomycetes</taxon>
        <taxon>Taphrinales</taxon>
        <taxon>Protomycetaceae</taxon>
        <taxon>Protomyces</taxon>
    </lineage>
</organism>
<comment type="caution">
    <text evidence="2">The sequence shown here is derived from an EMBL/GenBank/DDBJ whole genome shotgun (WGS) entry which is preliminary data.</text>
</comment>
<keyword evidence="3" id="KW-1185">Reference proteome</keyword>
<dbReference type="RefSeq" id="XP_040724724.1">
    <property type="nucleotide sequence ID" value="XM_040870551.1"/>
</dbReference>
<keyword evidence="1" id="KW-0732">Signal</keyword>
<feature type="signal peptide" evidence="1">
    <location>
        <begin position="1"/>
        <end position="27"/>
    </location>
</feature>
<feature type="chain" id="PRO_5013164016" evidence="1">
    <location>
        <begin position="28"/>
        <end position="210"/>
    </location>
</feature>
<reference evidence="2 3" key="1">
    <citation type="submission" date="2016-07" db="EMBL/GenBank/DDBJ databases">
        <title>Pervasive Adenine N6-methylation of Active Genes in Fungi.</title>
        <authorList>
            <consortium name="DOE Joint Genome Institute"/>
            <person name="Mondo S.J."/>
            <person name="Dannebaum R.O."/>
            <person name="Kuo R.C."/>
            <person name="Labutti K."/>
            <person name="Haridas S."/>
            <person name="Kuo A."/>
            <person name="Salamov A."/>
            <person name="Ahrendt S.R."/>
            <person name="Lipzen A."/>
            <person name="Sullivan W."/>
            <person name="Andreopoulos W.B."/>
            <person name="Clum A."/>
            <person name="Lindquist E."/>
            <person name="Daum C."/>
            <person name="Ramamoorthy G.K."/>
            <person name="Gryganskyi A."/>
            <person name="Culley D."/>
            <person name="Magnuson J.K."/>
            <person name="James T.Y."/>
            <person name="O'Malley M.A."/>
            <person name="Stajich J.E."/>
            <person name="Spatafora J.W."/>
            <person name="Visel A."/>
            <person name="Grigoriev I.V."/>
        </authorList>
    </citation>
    <scope>NUCLEOTIDE SEQUENCE [LARGE SCALE GENOMIC DNA]</scope>
    <source>
        <strain evidence="2 3">12-1054</strain>
    </source>
</reference>
<dbReference type="Proteomes" id="UP000193685">
    <property type="component" value="Unassembled WGS sequence"/>
</dbReference>
<sequence>MPSSSTAMAIFWALLLLLTNILPGSPADAHGCRQMQLTQWEARKPNKFRLTEAERSLPLYVQCFAQRVEKGDTQFGNATLWNSFTGNAAKNADQCLNLNCADCTPSKLTFGGKPLDPNDVEPIWDEKNAKCWMPTASIQLRRVHKKDIKLNQGGCRFDKLFERLKTTYGACMVNELVGSPEKCGYPYPLTIKLRNDIKHARGIEDNVKCA</sequence>